<dbReference type="RefSeq" id="WP_235132779.1">
    <property type="nucleotide sequence ID" value="NZ_JACSGT010000003.1"/>
</dbReference>
<evidence type="ECO:0000313" key="1">
    <source>
        <dbReference type="EMBL" id="MCF2221490.1"/>
    </source>
</evidence>
<sequence>MIKTFIKIGTLFICSVFYGQQCYPADALPYTGTFDLTQSPQGNYYINSGTGSIPNVPSGFKLWITGSANYSIGNISNSNVEVCNGGTITSSTPAFATTVSLTNLTIGGGGVFNVSVTGPTNLSSFYLGKLRENSVTSFCINGSVNLFSSNWTTYIGSPTGKAWLVRMSSGTLNASNTNVSTSPNVLFVDYGVYFDPNARPATPSLPQGHPDNPFQNNGSCNVPGLRTDLLNYIDTPGTIVTCTKPGLNTGVVSSPKVAITTLNPQGLKDRLNNVTGSLYLEGFNKGLVLPRTNTSNITSPVAGTLIYDITEKCLSLYDGYSWGCLAQTCNDNR</sequence>
<comment type="caution">
    <text evidence="1">The sequence shown here is derived from an EMBL/GenBank/DDBJ whole genome shotgun (WGS) entry which is preliminary data.</text>
</comment>
<dbReference type="Proteomes" id="UP001430374">
    <property type="component" value="Unassembled WGS sequence"/>
</dbReference>
<accession>A0ABS9CB12</accession>
<protein>
    <submittedName>
        <fullName evidence="1">Uncharacterized protein</fullName>
    </submittedName>
</protein>
<keyword evidence="2" id="KW-1185">Reference proteome</keyword>
<gene>
    <name evidence="1" type="ORF">H9Q08_19680</name>
</gene>
<organism evidence="1 2">
    <name type="scientific">Chryseobacterium indicum</name>
    <dbReference type="NCBI Taxonomy" id="2766954"/>
    <lineage>
        <taxon>Bacteria</taxon>
        <taxon>Pseudomonadati</taxon>
        <taxon>Bacteroidota</taxon>
        <taxon>Flavobacteriia</taxon>
        <taxon>Flavobacteriales</taxon>
        <taxon>Weeksellaceae</taxon>
        <taxon>Chryseobacterium group</taxon>
        <taxon>Chryseobacterium</taxon>
    </lineage>
</organism>
<name>A0ABS9CB12_9FLAO</name>
<dbReference type="EMBL" id="JACSGT010000003">
    <property type="protein sequence ID" value="MCF2221490.1"/>
    <property type="molecule type" value="Genomic_DNA"/>
</dbReference>
<evidence type="ECO:0000313" key="2">
    <source>
        <dbReference type="Proteomes" id="UP001430374"/>
    </source>
</evidence>
<proteinExistence type="predicted"/>
<reference evidence="1" key="1">
    <citation type="submission" date="2021-08" db="EMBL/GenBank/DDBJ databases">
        <title>Complete genome sequence of Chryseobacterium sp strain PS-8.</title>
        <authorList>
            <person name="Das S.K."/>
        </authorList>
    </citation>
    <scope>NUCLEOTIDE SEQUENCE</scope>
    <source>
        <strain evidence="1">PS-8</strain>
    </source>
</reference>